<organism evidence="3 4">
    <name type="scientific">Hydra vulgaris</name>
    <name type="common">Hydra</name>
    <name type="synonym">Hydra attenuata</name>
    <dbReference type="NCBI Taxonomy" id="6087"/>
    <lineage>
        <taxon>Eukaryota</taxon>
        <taxon>Metazoa</taxon>
        <taxon>Cnidaria</taxon>
        <taxon>Hydrozoa</taxon>
        <taxon>Hydroidolina</taxon>
        <taxon>Anthoathecata</taxon>
        <taxon>Aplanulata</taxon>
        <taxon>Hydridae</taxon>
        <taxon>Hydra</taxon>
    </lineage>
</organism>
<accession>A0ABM4CHA4</accession>
<feature type="domain" description="TCTP" evidence="2">
    <location>
        <begin position="1"/>
        <end position="180"/>
    </location>
</feature>
<evidence type="ECO:0000259" key="2">
    <source>
        <dbReference type="PROSITE" id="PS51797"/>
    </source>
</evidence>
<dbReference type="PROSITE" id="PS51797">
    <property type="entry name" value="TCTP_3"/>
    <property type="match status" value="1"/>
</dbReference>
<dbReference type="GeneID" id="100203271"/>
<sequence>MHVFKDVFTHEDVFSDAFTYDTDDTDLFYIVQGKIIAEHEGIDDKLISANKSFLKKGEKLHDKDLLFPDIIRANQLDRIKSIHSKERLKKLLDAYVAKLTNFVKDEKRVSVIKENMNKTLDNLFISRYSDKLSFYETEGNAVDMQGMIIVYEQDDVHGSEVVGHGCKMYVFKDGVYKVDV</sequence>
<dbReference type="InterPro" id="IPR018105">
    <property type="entry name" value="Translational_control_tumour_p"/>
</dbReference>
<dbReference type="PANTHER" id="PTHR11991">
    <property type="entry name" value="TRANSLATIONALLY CONTROLLED TUMOR PROTEIN-RELATED"/>
    <property type="match status" value="1"/>
</dbReference>
<dbReference type="Proteomes" id="UP001652625">
    <property type="component" value="Chromosome 09"/>
</dbReference>
<evidence type="ECO:0000313" key="3">
    <source>
        <dbReference type="Proteomes" id="UP001652625"/>
    </source>
</evidence>
<dbReference type="RefSeq" id="XP_065661102.1">
    <property type="nucleotide sequence ID" value="XM_065805030.1"/>
</dbReference>
<proteinExistence type="inferred from homology"/>
<keyword evidence="3" id="KW-1185">Reference proteome</keyword>
<dbReference type="SUPFAM" id="SSF51316">
    <property type="entry name" value="Mss4-like"/>
    <property type="match status" value="1"/>
</dbReference>
<dbReference type="InterPro" id="IPR034737">
    <property type="entry name" value="TCTP"/>
</dbReference>
<dbReference type="InterPro" id="IPR011323">
    <property type="entry name" value="Mss4/transl-control_tumour"/>
</dbReference>
<dbReference type="Gene3D" id="2.170.150.10">
    <property type="entry name" value="Metal Binding Protein, Guanine Nucleotide Exchange Factor, Chain A"/>
    <property type="match status" value="1"/>
</dbReference>
<reference evidence="4" key="1">
    <citation type="submission" date="2025-08" db="UniProtKB">
        <authorList>
            <consortium name="RefSeq"/>
        </authorList>
    </citation>
    <scope>IDENTIFICATION</scope>
</reference>
<name>A0ABM4CHA4_HYDVU</name>
<dbReference type="Pfam" id="PF00838">
    <property type="entry name" value="TCTP"/>
    <property type="match status" value="1"/>
</dbReference>
<evidence type="ECO:0000313" key="4">
    <source>
        <dbReference type="RefSeq" id="XP_065661102.1"/>
    </source>
</evidence>
<protein>
    <submittedName>
        <fullName evidence="4">Translationally-controlled tumor protein homolog</fullName>
    </submittedName>
</protein>
<dbReference type="InterPro" id="IPR011057">
    <property type="entry name" value="Mss4-like_sf"/>
</dbReference>
<dbReference type="PANTHER" id="PTHR11991:SF0">
    <property type="entry name" value="TRANSLATIONALLY-CONTROLLED TUMOR PROTEIN"/>
    <property type="match status" value="1"/>
</dbReference>
<gene>
    <name evidence="4" type="primary">LOC100203271</name>
</gene>
<evidence type="ECO:0000256" key="1">
    <source>
        <dbReference type="PROSITE-ProRule" id="PRU01133"/>
    </source>
</evidence>
<comment type="similarity">
    <text evidence="1">Belongs to the TCTP family.</text>
</comment>